<feature type="domain" description="Piwi" evidence="1">
    <location>
        <begin position="507"/>
        <end position="808"/>
    </location>
</feature>
<evidence type="ECO:0000313" key="3">
    <source>
        <dbReference type="Proteomes" id="UP000308652"/>
    </source>
</evidence>
<dbReference type="InterPro" id="IPR032474">
    <property type="entry name" value="Argonaute_N"/>
</dbReference>
<dbReference type="STRING" id="68775.A0A5C3M1Y6"/>
<keyword evidence="3" id="KW-1185">Reference proteome</keyword>
<dbReference type="Pfam" id="PF08699">
    <property type="entry name" value="ArgoL1"/>
    <property type="match status" value="1"/>
</dbReference>
<dbReference type="InterPro" id="IPR003165">
    <property type="entry name" value="Piwi"/>
</dbReference>
<dbReference type="SMART" id="SM00950">
    <property type="entry name" value="Piwi"/>
    <property type="match status" value="1"/>
</dbReference>
<accession>A0A5C3M1Y6</accession>
<organism evidence="2 3">
    <name type="scientific">Crucibulum laeve</name>
    <dbReference type="NCBI Taxonomy" id="68775"/>
    <lineage>
        <taxon>Eukaryota</taxon>
        <taxon>Fungi</taxon>
        <taxon>Dikarya</taxon>
        <taxon>Basidiomycota</taxon>
        <taxon>Agaricomycotina</taxon>
        <taxon>Agaricomycetes</taxon>
        <taxon>Agaricomycetidae</taxon>
        <taxon>Agaricales</taxon>
        <taxon>Agaricineae</taxon>
        <taxon>Nidulariaceae</taxon>
        <taxon>Crucibulum</taxon>
    </lineage>
</organism>
<dbReference type="Pfam" id="PF16486">
    <property type="entry name" value="ArgoN"/>
    <property type="match status" value="1"/>
</dbReference>
<dbReference type="InterPro" id="IPR036085">
    <property type="entry name" value="PAZ_dom_sf"/>
</dbReference>
<dbReference type="Gene3D" id="2.170.260.10">
    <property type="entry name" value="paz domain"/>
    <property type="match status" value="1"/>
</dbReference>
<dbReference type="SUPFAM" id="SSF101690">
    <property type="entry name" value="PAZ domain"/>
    <property type="match status" value="1"/>
</dbReference>
<dbReference type="SMART" id="SM01163">
    <property type="entry name" value="DUF1785"/>
    <property type="match status" value="1"/>
</dbReference>
<evidence type="ECO:0000313" key="2">
    <source>
        <dbReference type="EMBL" id="TFK39399.1"/>
    </source>
</evidence>
<dbReference type="Pfam" id="PF02170">
    <property type="entry name" value="PAZ"/>
    <property type="match status" value="1"/>
</dbReference>
<dbReference type="InterPro" id="IPR012337">
    <property type="entry name" value="RNaseH-like_sf"/>
</dbReference>
<dbReference type="PROSITE" id="PS50822">
    <property type="entry name" value="PIWI"/>
    <property type="match status" value="1"/>
</dbReference>
<dbReference type="EMBL" id="ML213599">
    <property type="protein sequence ID" value="TFK39399.1"/>
    <property type="molecule type" value="Genomic_DNA"/>
</dbReference>
<dbReference type="OrthoDB" id="10252740at2759"/>
<dbReference type="Proteomes" id="UP000308652">
    <property type="component" value="Unassembled WGS sequence"/>
</dbReference>
<dbReference type="SUPFAM" id="SSF53098">
    <property type="entry name" value="Ribonuclease H-like"/>
    <property type="match status" value="1"/>
</dbReference>
<proteinExistence type="predicted"/>
<dbReference type="InterPro" id="IPR003100">
    <property type="entry name" value="PAZ_dom"/>
</dbReference>
<dbReference type="InterPro" id="IPR014811">
    <property type="entry name" value="ArgoL1"/>
</dbReference>
<dbReference type="PANTHER" id="PTHR22891">
    <property type="entry name" value="EUKARYOTIC TRANSLATION INITIATION FACTOR 2C"/>
    <property type="match status" value="1"/>
</dbReference>
<gene>
    <name evidence="2" type="ORF">BDQ12DRAFT_681720</name>
</gene>
<dbReference type="GO" id="GO:0003723">
    <property type="term" value="F:RNA binding"/>
    <property type="evidence" value="ECO:0007669"/>
    <property type="project" value="InterPro"/>
</dbReference>
<dbReference type="Gene3D" id="3.40.50.2300">
    <property type="match status" value="1"/>
</dbReference>
<dbReference type="Pfam" id="PF02171">
    <property type="entry name" value="Piwi"/>
    <property type="match status" value="1"/>
</dbReference>
<evidence type="ECO:0000259" key="1">
    <source>
        <dbReference type="PROSITE" id="PS50822"/>
    </source>
</evidence>
<name>A0A5C3M1Y6_9AGAR</name>
<sequence length="864" mass="97265">MADFRPTTIITNSFEITVPNTQYQQYDVAFQPEVKAPRRRWELISKLQTAIAPEVFNPRIIYDGNVILYSRQPLKLSGGNKGSFTMDAPRRSSTTGKDRGLTITLTHTASEVIHSKAVEDLIFKKRMTNEAAVAINLLQLIVRQEQQFTATSVTVRNGKAYYPFPSSKDRRPFKNLAGLEMWLGYHHSVRPGIGKMIITLDTSVATMYTSGNLLEHAMGFLKLRNIRDLSSREKTPHFRELERHLSKVLINIDTMGKKTKSIRGLILNAGQFRFTKGDEEKTVERHYMEAHNTRLKYPDAFGVRLSPDGAPPVVVPAELCHIIPGQLYRKRLPDSSKADMVAFSTSSPDARLRKIQQEVGKYQSSQYLREAGIAVKPEPMKINAKILNVPNLQFANGNVTPREGKWNLLNQKLVEPKNVLWSIVDFTNTALDGLTSVLRELHDCSNALGVRMDIPLTVHQGNAYRVIKELELALTQSINEFPVKSQAFRNFTVAPGKPLLDYRNNFVMVVILPPEAEAIRNTVKYWGDIQMGINTQCMRQDKLCPVRPPRSGNSQYYNNNVIKINVHVGGTNCHASGSSIMREIGDRPFMIIGADVSHPGPGSQKPSIASLVFSLDRHATRYAARMSVQHPRLELIDDLQAMMKDAVNTFGSINRVAPQRIFFYRDGVSEGEFSKIREIEIPAVQAAIQAAWQENKARDPLPKVTFIVVGKRHKTVLFPLPQQGDNKGNCFPGTTVDNDIVHPAECNFYLQSHAAIQGTSRSAHYTVLRDDNLQFQTNKLEALSFALCHVYSKATRSVSIPAPVYYADAACDRGKFHFDPDGRDLRFDDSSSVRSGEAPAFDIQPWRNTFKHVNLQLRNSMYFI</sequence>
<dbReference type="InterPro" id="IPR036397">
    <property type="entry name" value="RNaseH_sf"/>
</dbReference>
<dbReference type="AlphaFoldDB" id="A0A5C3M1Y6"/>
<dbReference type="Gene3D" id="3.30.420.10">
    <property type="entry name" value="Ribonuclease H-like superfamily/Ribonuclease H"/>
    <property type="match status" value="1"/>
</dbReference>
<protein>
    <submittedName>
        <fullName evidence="2">Argonaute-like protein</fullName>
    </submittedName>
</protein>
<reference evidence="2 3" key="1">
    <citation type="journal article" date="2019" name="Nat. Ecol. Evol.">
        <title>Megaphylogeny resolves global patterns of mushroom evolution.</title>
        <authorList>
            <person name="Varga T."/>
            <person name="Krizsan K."/>
            <person name="Foldi C."/>
            <person name="Dima B."/>
            <person name="Sanchez-Garcia M."/>
            <person name="Sanchez-Ramirez S."/>
            <person name="Szollosi G.J."/>
            <person name="Szarkandi J.G."/>
            <person name="Papp V."/>
            <person name="Albert L."/>
            <person name="Andreopoulos W."/>
            <person name="Angelini C."/>
            <person name="Antonin V."/>
            <person name="Barry K.W."/>
            <person name="Bougher N.L."/>
            <person name="Buchanan P."/>
            <person name="Buyck B."/>
            <person name="Bense V."/>
            <person name="Catcheside P."/>
            <person name="Chovatia M."/>
            <person name="Cooper J."/>
            <person name="Damon W."/>
            <person name="Desjardin D."/>
            <person name="Finy P."/>
            <person name="Geml J."/>
            <person name="Haridas S."/>
            <person name="Hughes K."/>
            <person name="Justo A."/>
            <person name="Karasinski D."/>
            <person name="Kautmanova I."/>
            <person name="Kiss B."/>
            <person name="Kocsube S."/>
            <person name="Kotiranta H."/>
            <person name="LaButti K.M."/>
            <person name="Lechner B.E."/>
            <person name="Liimatainen K."/>
            <person name="Lipzen A."/>
            <person name="Lukacs Z."/>
            <person name="Mihaltcheva S."/>
            <person name="Morgado L.N."/>
            <person name="Niskanen T."/>
            <person name="Noordeloos M.E."/>
            <person name="Ohm R.A."/>
            <person name="Ortiz-Santana B."/>
            <person name="Ovrebo C."/>
            <person name="Racz N."/>
            <person name="Riley R."/>
            <person name="Savchenko A."/>
            <person name="Shiryaev A."/>
            <person name="Soop K."/>
            <person name="Spirin V."/>
            <person name="Szebenyi C."/>
            <person name="Tomsovsky M."/>
            <person name="Tulloss R.E."/>
            <person name="Uehling J."/>
            <person name="Grigoriev I.V."/>
            <person name="Vagvolgyi C."/>
            <person name="Papp T."/>
            <person name="Martin F.M."/>
            <person name="Miettinen O."/>
            <person name="Hibbett D.S."/>
            <person name="Nagy L.G."/>
        </authorList>
    </citation>
    <scope>NUCLEOTIDE SEQUENCE [LARGE SCALE GENOMIC DNA]</scope>
    <source>
        <strain evidence="2 3">CBS 166.37</strain>
    </source>
</reference>